<dbReference type="Ensembl" id="ENSLLET00000021258.1">
    <property type="protein sequence ID" value="ENSLLEP00000020456.1"/>
    <property type="gene ID" value="ENSLLEG00000012965.1"/>
</dbReference>
<dbReference type="GO" id="GO:0005524">
    <property type="term" value="F:ATP binding"/>
    <property type="evidence" value="ECO:0007669"/>
    <property type="project" value="UniProtKB-KW"/>
</dbReference>
<feature type="domain" description="Protein kinase" evidence="6">
    <location>
        <begin position="94"/>
        <end position="347"/>
    </location>
</feature>
<evidence type="ECO:0000313" key="8">
    <source>
        <dbReference type="Proteomes" id="UP000694569"/>
    </source>
</evidence>
<evidence type="ECO:0000256" key="3">
    <source>
        <dbReference type="ARBA" id="ARBA00022741"/>
    </source>
</evidence>
<evidence type="ECO:0000256" key="1">
    <source>
        <dbReference type="ARBA" id="ARBA00022527"/>
    </source>
</evidence>
<dbReference type="PROSITE" id="PS00108">
    <property type="entry name" value="PROTEIN_KINASE_ST"/>
    <property type="match status" value="1"/>
</dbReference>
<dbReference type="InterPro" id="IPR045270">
    <property type="entry name" value="STKc_AGC"/>
</dbReference>
<evidence type="ECO:0000256" key="2">
    <source>
        <dbReference type="ARBA" id="ARBA00022679"/>
    </source>
</evidence>
<evidence type="ECO:0000256" key="5">
    <source>
        <dbReference type="ARBA" id="ARBA00022840"/>
    </source>
</evidence>
<dbReference type="InterPro" id="IPR008271">
    <property type="entry name" value="Ser/Thr_kinase_AS"/>
</dbReference>
<proteinExistence type="predicted"/>
<keyword evidence="2" id="KW-0808">Transferase</keyword>
<dbReference type="InterPro" id="IPR000719">
    <property type="entry name" value="Prot_kinase_dom"/>
</dbReference>
<dbReference type="Proteomes" id="UP000694569">
    <property type="component" value="Unplaced"/>
</dbReference>
<dbReference type="OrthoDB" id="3205605at2759"/>
<protein>
    <submittedName>
        <fullName evidence="7">Ribosomal protein S6 kinase related</fullName>
    </submittedName>
</protein>
<dbReference type="SUPFAM" id="SSF56112">
    <property type="entry name" value="Protein kinase-like (PK-like)"/>
    <property type="match status" value="1"/>
</dbReference>
<accession>A0A8C5PG25</accession>
<dbReference type="Pfam" id="PF00069">
    <property type="entry name" value="Pkinase"/>
    <property type="match status" value="1"/>
</dbReference>
<dbReference type="PROSITE" id="PS50011">
    <property type="entry name" value="PROTEIN_KINASE_DOM"/>
    <property type="match status" value="1"/>
</dbReference>
<dbReference type="AlphaFoldDB" id="A0A8C5PG25"/>
<name>A0A8C5PG25_9ANUR</name>
<keyword evidence="3" id="KW-0547">Nucleotide-binding</keyword>
<dbReference type="GO" id="GO:0004674">
    <property type="term" value="F:protein serine/threonine kinase activity"/>
    <property type="evidence" value="ECO:0007669"/>
    <property type="project" value="UniProtKB-KW"/>
</dbReference>
<keyword evidence="1" id="KW-0723">Serine/threonine-protein kinase</keyword>
<sequence length="399" mass="44892">MGIWDMGNASSDLKSGPTFFGGASSWKTQLTTDHLVASGLSRLWVAGRTLKEKCRTAQASGSQGEKAAERPLPQRVSLFLPEFPIWQPTQHQQLKILGCVAKGSLGPVLKVLDCAQQQMYALKVLPKDEVLRRKTLKQCKEEVSIQRQVKHPFIQCLGNSWQGQQHLFIMCSYCSFGDLYSLWTSTKCIDEDTVRIFAAELILVLAYLHDLGIVHRDVKMENILLDERGHLKLSDFGLAKHLPVGERAYTICGTLQYMAPEVLSGGPYSHSADWWSLGVLLFALSTGELPVAPENDHVSMLETVAQATYDVPVCLSQGLSHLLKELLCRLPRQRIRYLHQFKSHCFFRTVAFDPVLLQKSPVDLVMKMRRSEMTDFQAVGMFEDFDCELTRTVDFPCPA</sequence>
<reference evidence="7" key="2">
    <citation type="submission" date="2025-09" db="UniProtKB">
        <authorList>
            <consortium name="Ensembl"/>
        </authorList>
    </citation>
    <scope>IDENTIFICATION</scope>
</reference>
<gene>
    <name evidence="7" type="primary">RSKR</name>
</gene>
<evidence type="ECO:0000313" key="7">
    <source>
        <dbReference type="Ensembl" id="ENSLLEP00000020456.1"/>
    </source>
</evidence>
<evidence type="ECO:0000256" key="4">
    <source>
        <dbReference type="ARBA" id="ARBA00022777"/>
    </source>
</evidence>
<reference evidence="7" key="1">
    <citation type="submission" date="2025-08" db="UniProtKB">
        <authorList>
            <consortium name="Ensembl"/>
        </authorList>
    </citation>
    <scope>IDENTIFICATION</scope>
</reference>
<dbReference type="CDD" id="cd05123">
    <property type="entry name" value="STKc_AGC"/>
    <property type="match status" value="1"/>
</dbReference>
<dbReference type="InterPro" id="IPR011009">
    <property type="entry name" value="Kinase-like_dom_sf"/>
</dbReference>
<dbReference type="PANTHER" id="PTHR24355">
    <property type="entry name" value="G PROTEIN-COUPLED RECEPTOR KINASE/RIBOSOMAL PROTEIN S6 KINASE"/>
    <property type="match status" value="1"/>
</dbReference>
<dbReference type="Gene3D" id="1.10.510.10">
    <property type="entry name" value="Transferase(Phosphotransferase) domain 1"/>
    <property type="match status" value="1"/>
</dbReference>
<keyword evidence="8" id="KW-1185">Reference proteome</keyword>
<keyword evidence="4" id="KW-0418">Kinase</keyword>
<dbReference type="PANTHER" id="PTHR24355:SF1">
    <property type="entry name" value="RIBOSOMAL PROTEIN S6 KINASE-RELATED PROTEIN"/>
    <property type="match status" value="1"/>
</dbReference>
<organism evidence="7 8">
    <name type="scientific">Leptobrachium leishanense</name>
    <name type="common">Leishan spiny toad</name>
    <dbReference type="NCBI Taxonomy" id="445787"/>
    <lineage>
        <taxon>Eukaryota</taxon>
        <taxon>Metazoa</taxon>
        <taxon>Chordata</taxon>
        <taxon>Craniata</taxon>
        <taxon>Vertebrata</taxon>
        <taxon>Euteleostomi</taxon>
        <taxon>Amphibia</taxon>
        <taxon>Batrachia</taxon>
        <taxon>Anura</taxon>
        <taxon>Pelobatoidea</taxon>
        <taxon>Megophryidae</taxon>
        <taxon>Leptobrachium</taxon>
    </lineage>
</organism>
<dbReference type="SMART" id="SM00220">
    <property type="entry name" value="S_TKc"/>
    <property type="match status" value="1"/>
</dbReference>
<dbReference type="Gene3D" id="3.30.200.20">
    <property type="entry name" value="Phosphorylase Kinase, domain 1"/>
    <property type="match status" value="1"/>
</dbReference>
<keyword evidence="5" id="KW-0067">ATP-binding</keyword>
<dbReference type="FunFam" id="1.10.510.10:FF:000571">
    <property type="entry name" value="Maternal embryonic leucine zipper kinase"/>
    <property type="match status" value="1"/>
</dbReference>
<dbReference type="GeneTree" id="ENSGT00940000160082"/>
<evidence type="ECO:0000259" key="6">
    <source>
        <dbReference type="PROSITE" id="PS50011"/>
    </source>
</evidence>